<feature type="compositionally biased region" description="Low complexity" evidence="2">
    <location>
        <begin position="801"/>
        <end position="813"/>
    </location>
</feature>
<reference evidence="3" key="2">
    <citation type="submission" date="2025-08" db="UniProtKB">
        <authorList>
            <consortium name="Ensembl"/>
        </authorList>
    </citation>
    <scope>IDENTIFICATION</scope>
    <source>
        <strain evidence="3">breed Abyssinian</strain>
    </source>
</reference>
<feature type="compositionally biased region" description="Basic and acidic residues" evidence="2">
    <location>
        <begin position="605"/>
        <end position="633"/>
    </location>
</feature>
<evidence type="ECO:0000313" key="4">
    <source>
        <dbReference type="Proteomes" id="UP000823872"/>
    </source>
</evidence>
<keyword evidence="4" id="KW-1185">Reference proteome</keyword>
<dbReference type="InterPro" id="IPR039171">
    <property type="entry name" value="Cwc2/Slt11"/>
</dbReference>
<accession>A0ABI7VSW7</accession>
<feature type="region of interest" description="Disordered" evidence="2">
    <location>
        <begin position="547"/>
        <end position="569"/>
    </location>
</feature>
<dbReference type="GeneTree" id="ENSGT00390000002792"/>
<feature type="compositionally biased region" description="Low complexity" evidence="2">
    <location>
        <begin position="717"/>
        <end position="730"/>
    </location>
</feature>
<evidence type="ECO:0000256" key="2">
    <source>
        <dbReference type="SAM" id="MobiDB-lite"/>
    </source>
</evidence>
<sequence length="1107" mass="122716">MESPKMLMETKQHWMLSASERYVIDSDMDRDEMDSASASSVCLMGEEKHQEKIRSKRYIMESDSEPCEMDSDSERYGLASTAVKCVMDAKTFQFSTDTEGCRMDSWSERHTNDLDSESPEMVSDSVKHTIKAENCQRASDLESLWMGLRFESKRCWTDSERQKLNFDYGRCWDSSGRYQFRSERIQHSSGKCRDDPQKRWDSFERHQIDPNSGKYLADSENKRHKNEFESERLMMDMAKEQCLIFENKRLQTDEDKKRHPVYSENEAQRLGARKKDNRPQGFWRPVFLSSPFSQRKRTEEQKSVQQIDNRAISRIQFVRYLSDDKIVRFKEVSPTLIGNQKSQQKLKEEHNNKYHRNRRHKISVCKSCCKDYQFPQNFQSSQSQMNPLNLLDAEDYTSKVSALLCHPMSMSPQYAVHPKTHKNNTYSLDTGAPICSKCFMEIGNSPFHKCLVNSDDDSDPDSSLHLQIPLDSKYSLNLKSIRYHKTSWNSPLSQSLDPKHSVGFCCPLHREDSKYSLGSSSYLHCESFSAVQNHIGSTATHTFPMNPQNTMSSHSTLGPDNVINTSNVPGLENEGMFNLTAKLENEAKPDNDTKLITEIDSEDENNTKDKKDPKDKSDPDDNDSKDSNAEHNADTNSGSDPGGDADPTSGADSNGDGDSNNGTDSNNEPDSNIDDATKNDANSKYSTDSDGGKHTINSDNTPGLDNCVDQDCTVNSSNGTSTNSTSVPNNRHGSKINISGLQNNAPDAQNIVSCPNSPDYSNNDSCLKINGPGLNNNSPGPNDNGSGLKIDPGSNYNVRPSSAISHNSAISSNKDADSTYDTKPTIAAGHNYAAVPNYDSDHDCVSRFTHAVGSSPLVNPNYIAKNSYAARHSSTTTTANVIDTSNTTSCSGAVSASYTAGTNCASGINHDLRLIHAFESNFVTNSNYDATNTHNVHNSTSISNINNLSEPGLEIGTSSSIPNIVYANSPTFAAGTNYTSTPESLITSEFSDSSKLGINYTVVDNHKFGVCLKDSSGSMDSSSFNHTTKSKDVLDAKEVGFLKDLSKIQNPTGVKYPADLNFHSNSSIPLPIFDIIVEAEPPDFVKFAVSSGAVNLFFKVSLYKCRL</sequence>
<reference evidence="3 4" key="1">
    <citation type="submission" date="2021-02" db="EMBL/GenBank/DDBJ databases">
        <title>Safari Cat Assemblies.</title>
        <authorList>
            <person name="Bredemeyer K.R."/>
            <person name="Murphy W.J."/>
        </authorList>
    </citation>
    <scope>NUCLEOTIDE SEQUENCE [LARGE SCALE GENOMIC DNA]</scope>
</reference>
<protein>
    <submittedName>
        <fullName evidence="3">Uncharacterized protein</fullName>
    </submittedName>
</protein>
<dbReference type="PANTHER" id="PTHR14089:SF19">
    <property type="entry name" value="TESTIS EXPRESSED GENE 16"/>
    <property type="match status" value="1"/>
</dbReference>
<organism evidence="3 4">
    <name type="scientific">Felis catus</name>
    <name type="common">Cat</name>
    <name type="synonym">Felis silvestris catus</name>
    <dbReference type="NCBI Taxonomy" id="9685"/>
    <lineage>
        <taxon>Eukaryota</taxon>
        <taxon>Metazoa</taxon>
        <taxon>Chordata</taxon>
        <taxon>Craniata</taxon>
        <taxon>Vertebrata</taxon>
        <taxon>Euteleostomi</taxon>
        <taxon>Mammalia</taxon>
        <taxon>Eutheria</taxon>
        <taxon>Laurasiatheria</taxon>
        <taxon>Carnivora</taxon>
        <taxon>Feliformia</taxon>
        <taxon>Felidae</taxon>
        <taxon>Felinae</taxon>
        <taxon>Felis</taxon>
    </lineage>
</organism>
<dbReference type="Proteomes" id="UP000823872">
    <property type="component" value="Chromosome X"/>
</dbReference>
<evidence type="ECO:0000256" key="1">
    <source>
        <dbReference type="ARBA" id="ARBA00022884"/>
    </source>
</evidence>
<feature type="compositionally biased region" description="Polar residues" evidence="2">
    <location>
        <begin position="547"/>
        <end position="568"/>
    </location>
</feature>
<feature type="compositionally biased region" description="Polar residues" evidence="2">
    <location>
        <begin position="679"/>
        <end position="703"/>
    </location>
</feature>
<keyword evidence="1" id="KW-0694">RNA-binding</keyword>
<proteinExistence type="predicted"/>
<name>A0ABI7VSW7_FELCA</name>
<evidence type="ECO:0000313" key="3">
    <source>
        <dbReference type="Ensembl" id="ENSFCTP00005001286.1"/>
    </source>
</evidence>
<dbReference type="PANTHER" id="PTHR14089">
    <property type="entry name" value="PRE-MRNA-SPLICING FACTOR RBM22"/>
    <property type="match status" value="1"/>
</dbReference>
<reference evidence="3" key="3">
    <citation type="submission" date="2025-09" db="UniProtKB">
        <authorList>
            <consortium name="Ensembl"/>
        </authorList>
    </citation>
    <scope>IDENTIFICATION</scope>
    <source>
        <strain evidence="3">breed Abyssinian</strain>
    </source>
</reference>
<feature type="region of interest" description="Disordered" evidence="2">
    <location>
        <begin position="717"/>
        <end position="819"/>
    </location>
</feature>
<feature type="compositionally biased region" description="Basic and acidic residues" evidence="2">
    <location>
        <begin position="583"/>
        <end position="597"/>
    </location>
</feature>
<dbReference type="Ensembl" id="ENSFCTT00005002273.1">
    <property type="protein sequence ID" value="ENSFCTP00005001286.1"/>
    <property type="gene ID" value="ENSFCTG00005000861.1"/>
</dbReference>
<feature type="compositionally biased region" description="Polar residues" evidence="2">
    <location>
        <begin position="736"/>
        <end position="765"/>
    </location>
</feature>
<feature type="region of interest" description="Disordered" evidence="2">
    <location>
        <begin position="583"/>
        <end position="704"/>
    </location>
</feature>
<feature type="compositionally biased region" description="Low complexity" evidence="2">
    <location>
        <begin position="648"/>
        <end position="666"/>
    </location>
</feature>
<feature type="compositionally biased region" description="Low complexity" evidence="2">
    <location>
        <begin position="770"/>
        <end position="788"/>
    </location>
</feature>